<dbReference type="EMBL" id="CP097506">
    <property type="protein sequence ID" value="URD96076.1"/>
    <property type="molecule type" value="Genomic_DNA"/>
</dbReference>
<sequence>MHIRLNRGSYQPNYFFLILIMIFLILIMIIILVKIKMKKILVKIKTKTYFNSICLKKKTPTEEIYSFSYT</sequence>
<keyword evidence="1" id="KW-0812">Transmembrane</keyword>
<accession>A0A9E7JXL7</accession>
<reference evidence="2" key="1">
    <citation type="submission" date="2022-05" db="EMBL/GenBank/DDBJ databases">
        <title>The Musa troglodytarum L. genome provides insights into the mechanism of non-climacteric behaviour and enrichment of carotenoids.</title>
        <authorList>
            <person name="Wang J."/>
        </authorList>
    </citation>
    <scope>NUCLEOTIDE SEQUENCE</scope>
    <source>
        <tissue evidence="2">Leaf</tissue>
    </source>
</reference>
<dbReference type="AlphaFoldDB" id="A0A9E7JXL7"/>
<keyword evidence="3" id="KW-1185">Reference proteome</keyword>
<name>A0A9E7JXL7_9LILI</name>
<dbReference type="Proteomes" id="UP001055439">
    <property type="component" value="Chromosome 4"/>
</dbReference>
<keyword evidence="1" id="KW-1133">Transmembrane helix</keyword>
<evidence type="ECO:0000313" key="3">
    <source>
        <dbReference type="Proteomes" id="UP001055439"/>
    </source>
</evidence>
<feature type="transmembrane region" description="Helical" evidence="1">
    <location>
        <begin position="14"/>
        <end position="35"/>
    </location>
</feature>
<gene>
    <name evidence="2" type="ORF">MUK42_11877</name>
</gene>
<evidence type="ECO:0000256" key="1">
    <source>
        <dbReference type="SAM" id="Phobius"/>
    </source>
</evidence>
<proteinExistence type="predicted"/>
<protein>
    <submittedName>
        <fullName evidence="2">Uncharacterized protein</fullName>
    </submittedName>
</protein>
<evidence type="ECO:0000313" key="2">
    <source>
        <dbReference type="EMBL" id="URD96076.1"/>
    </source>
</evidence>
<organism evidence="2 3">
    <name type="scientific">Musa troglodytarum</name>
    <name type="common">fe'i banana</name>
    <dbReference type="NCBI Taxonomy" id="320322"/>
    <lineage>
        <taxon>Eukaryota</taxon>
        <taxon>Viridiplantae</taxon>
        <taxon>Streptophyta</taxon>
        <taxon>Embryophyta</taxon>
        <taxon>Tracheophyta</taxon>
        <taxon>Spermatophyta</taxon>
        <taxon>Magnoliopsida</taxon>
        <taxon>Liliopsida</taxon>
        <taxon>Zingiberales</taxon>
        <taxon>Musaceae</taxon>
        <taxon>Musa</taxon>
    </lineage>
</organism>
<keyword evidence="1" id="KW-0472">Membrane</keyword>